<dbReference type="SUPFAM" id="SSF52047">
    <property type="entry name" value="RNI-like"/>
    <property type="match status" value="1"/>
</dbReference>
<evidence type="ECO:0000313" key="6">
    <source>
        <dbReference type="EnsemblMetazoa" id="HelroP189800"/>
    </source>
</evidence>
<dbReference type="InterPro" id="IPR009109">
    <property type="entry name" value="Ran_GTPase_activating_1_C"/>
</dbReference>
<dbReference type="GO" id="GO:0005829">
    <property type="term" value="C:cytosol"/>
    <property type="evidence" value="ECO:0000318"/>
    <property type="project" value="GO_Central"/>
</dbReference>
<dbReference type="EMBL" id="AMQM01002187">
    <property type="status" value="NOT_ANNOTATED_CDS"/>
    <property type="molecule type" value="Genomic_DNA"/>
</dbReference>
<dbReference type="Proteomes" id="UP000015101">
    <property type="component" value="Unassembled WGS sequence"/>
</dbReference>
<dbReference type="AlphaFoldDB" id="T1FRD5"/>
<evidence type="ECO:0000313" key="7">
    <source>
        <dbReference type="Proteomes" id="UP000015101"/>
    </source>
</evidence>
<accession>T1FRD5</accession>
<name>T1FRD5_HELRO</name>
<dbReference type="GO" id="GO:0051168">
    <property type="term" value="P:nuclear export"/>
    <property type="evidence" value="ECO:0000318"/>
    <property type="project" value="GO_Central"/>
</dbReference>
<keyword evidence="7" id="KW-1185">Reference proteome</keyword>
<dbReference type="PANTHER" id="PTHR24113:SF12">
    <property type="entry name" value="RAN GTPASE-ACTIVATING PROTEIN 1"/>
    <property type="match status" value="1"/>
</dbReference>
<dbReference type="Pfam" id="PF13516">
    <property type="entry name" value="LRR_6"/>
    <property type="match status" value="5"/>
</dbReference>
<evidence type="ECO:0000256" key="1">
    <source>
        <dbReference type="ARBA" id="ARBA00022468"/>
    </source>
</evidence>
<dbReference type="STRING" id="6412.T1FRD5"/>
<evidence type="ECO:0000259" key="4">
    <source>
        <dbReference type="Pfam" id="PF07834"/>
    </source>
</evidence>
<reference evidence="5 7" key="2">
    <citation type="journal article" date="2013" name="Nature">
        <title>Insights into bilaterian evolution from three spiralian genomes.</title>
        <authorList>
            <person name="Simakov O."/>
            <person name="Marletaz F."/>
            <person name="Cho S.J."/>
            <person name="Edsinger-Gonzales E."/>
            <person name="Havlak P."/>
            <person name="Hellsten U."/>
            <person name="Kuo D.H."/>
            <person name="Larsson T."/>
            <person name="Lv J."/>
            <person name="Arendt D."/>
            <person name="Savage R."/>
            <person name="Osoegawa K."/>
            <person name="de Jong P."/>
            <person name="Grimwood J."/>
            <person name="Chapman J.A."/>
            <person name="Shapiro H."/>
            <person name="Aerts A."/>
            <person name="Otillar R.P."/>
            <person name="Terry A.Y."/>
            <person name="Boore J.L."/>
            <person name="Grigoriev I.V."/>
            <person name="Lindberg D.R."/>
            <person name="Seaver E.C."/>
            <person name="Weisblat D.A."/>
            <person name="Putnam N.H."/>
            <person name="Rokhsar D.S."/>
        </authorList>
    </citation>
    <scope>NUCLEOTIDE SEQUENCE</scope>
</reference>
<feature type="domain" description="Ran-GTPase activating protein 1 C-terminal" evidence="4">
    <location>
        <begin position="383"/>
        <end position="536"/>
    </location>
</feature>
<dbReference type="Pfam" id="PF07834">
    <property type="entry name" value="RanGAP1_C"/>
    <property type="match status" value="1"/>
</dbReference>
<dbReference type="InterPro" id="IPR036720">
    <property type="entry name" value="RanGAP1_C_sf"/>
</dbReference>
<dbReference type="EnsemblMetazoa" id="HelroT189800">
    <property type="protein sequence ID" value="HelroP189800"/>
    <property type="gene ID" value="HelroG189800"/>
</dbReference>
<proteinExistence type="predicted"/>
<dbReference type="RefSeq" id="XP_009030568.1">
    <property type="nucleotide sequence ID" value="XM_009032320.1"/>
</dbReference>
<dbReference type="InterPro" id="IPR001611">
    <property type="entry name" value="Leu-rich_rpt"/>
</dbReference>
<evidence type="ECO:0000256" key="2">
    <source>
        <dbReference type="ARBA" id="ARBA00022614"/>
    </source>
</evidence>
<dbReference type="CTD" id="20211382"/>
<dbReference type="InterPro" id="IPR027038">
    <property type="entry name" value="RanGap"/>
</dbReference>
<reference evidence="7" key="1">
    <citation type="submission" date="2012-12" db="EMBL/GenBank/DDBJ databases">
        <authorList>
            <person name="Hellsten U."/>
            <person name="Grimwood J."/>
            <person name="Chapman J.A."/>
            <person name="Shapiro H."/>
            <person name="Aerts A."/>
            <person name="Otillar R.P."/>
            <person name="Terry A.Y."/>
            <person name="Boore J.L."/>
            <person name="Simakov O."/>
            <person name="Marletaz F."/>
            <person name="Cho S.-J."/>
            <person name="Edsinger-Gonzales E."/>
            <person name="Havlak P."/>
            <person name="Kuo D.-H."/>
            <person name="Larsson T."/>
            <person name="Lv J."/>
            <person name="Arendt D."/>
            <person name="Savage R."/>
            <person name="Osoegawa K."/>
            <person name="de Jong P."/>
            <person name="Lindberg D.R."/>
            <person name="Seaver E.C."/>
            <person name="Weisblat D.A."/>
            <person name="Putnam N.H."/>
            <person name="Grigoriev I.V."/>
            <person name="Rokhsar D.S."/>
        </authorList>
    </citation>
    <scope>NUCLEOTIDE SEQUENCE</scope>
</reference>
<dbReference type="Gene3D" id="3.80.10.10">
    <property type="entry name" value="Ribonuclease Inhibitor"/>
    <property type="match status" value="1"/>
</dbReference>
<dbReference type="SMART" id="SM00368">
    <property type="entry name" value="LRR_RI"/>
    <property type="match status" value="8"/>
</dbReference>
<dbReference type="Gene3D" id="1.25.40.200">
    <property type="entry name" value="Ran-GTPase activating protein 1, C-terminal domain"/>
    <property type="match status" value="1"/>
</dbReference>
<keyword evidence="1" id="KW-0343">GTPase activation</keyword>
<protein>
    <recommendedName>
        <fullName evidence="4">Ran-GTPase activating protein 1 C-terminal domain-containing protein</fullName>
    </recommendedName>
</protein>
<sequence>MSKLEIEDLAATLFRTGVGEYKISKFLTFAYKGMKLDDEQSAKEIVDAIAKNEDLEALELKGNTLGVEASKSIGKALERKTSIKRALWSDLFTGRLKSEIPSALKNLCSGMMIAGARLVELDLSDNAFGPNGMLGLTDFLKSESCYSLKELRLNNNGLGIQGGKMLAESLQACYESSVKAGQPLSLEIFVSGRGRLENEGATALAGAFKSMKSLVEVHMPQNGINHQGVTALAEAFSCNPDLKILNLSDNTFTERGSVSIAKALEKLKNLEEINFEDCLVRTEGVIAICNALKCSNDNLKVLILSGNELTMEGAEAVVEAIKKKKNLRELQLNCNQFGEKGIKVLKKCLKQCDKLSTLGSLSCDTELDSSNLNVKADDVEDDNQKKDQKDVKSDIESFLENPTASQLKSIHDNNRHSITNYLEDLIDNIDDASIAIMKMAQVCVSDSSSSINSIVYGYADAFYKKAFDEVSFAWVANSILLSLGLIKGERKNITLVKDIKGPCILLAHIIVQKYFPPDAKNVLSFFFERNTNLDDFAYLKEVITQGSVAPK</sequence>
<dbReference type="FunCoup" id="T1FRD5">
    <property type="interactions" value="1390"/>
</dbReference>
<dbReference type="InParanoid" id="T1FRD5"/>
<dbReference type="CDD" id="cd00116">
    <property type="entry name" value="LRR_RI"/>
    <property type="match status" value="1"/>
</dbReference>
<dbReference type="GO" id="GO:0031267">
    <property type="term" value="F:small GTPase binding"/>
    <property type="evidence" value="ECO:0000318"/>
    <property type="project" value="GO_Central"/>
</dbReference>
<organism evidence="6 7">
    <name type="scientific">Helobdella robusta</name>
    <name type="common">Californian leech</name>
    <dbReference type="NCBI Taxonomy" id="6412"/>
    <lineage>
        <taxon>Eukaryota</taxon>
        <taxon>Metazoa</taxon>
        <taxon>Spiralia</taxon>
        <taxon>Lophotrochozoa</taxon>
        <taxon>Annelida</taxon>
        <taxon>Clitellata</taxon>
        <taxon>Hirudinea</taxon>
        <taxon>Rhynchobdellida</taxon>
        <taxon>Glossiphoniidae</taxon>
        <taxon>Helobdella</taxon>
    </lineage>
</organism>
<evidence type="ECO:0000313" key="5">
    <source>
        <dbReference type="EMBL" id="ESN91763.1"/>
    </source>
</evidence>
<dbReference type="GO" id="GO:0007165">
    <property type="term" value="P:signal transduction"/>
    <property type="evidence" value="ECO:0007669"/>
    <property type="project" value="InterPro"/>
</dbReference>
<dbReference type="PANTHER" id="PTHR24113">
    <property type="entry name" value="RAN GTPASE-ACTIVATING PROTEIN 1"/>
    <property type="match status" value="1"/>
</dbReference>
<dbReference type="GeneID" id="20211382"/>
<dbReference type="GO" id="GO:0005634">
    <property type="term" value="C:nucleus"/>
    <property type="evidence" value="ECO:0000318"/>
    <property type="project" value="GO_Central"/>
</dbReference>
<dbReference type="OrthoDB" id="184583at2759"/>
<reference evidence="6" key="3">
    <citation type="submission" date="2015-06" db="UniProtKB">
        <authorList>
            <consortium name="EnsemblMetazoa"/>
        </authorList>
    </citation>
    <scope>IDENTIFICATION</scope>
</reference>
<gene>
    <name evidence="6" type="primary">20211382</name>
    <name evidence="5" type="ORF">HELRODRAFT_189800</name>
</gene>
<dbReference type="HOGENOM" id="CLU_028747_2_0_1"/>
<dbReference type="eggNOG" id="KOG1909">
    <property type="taxonomic scope" value="Eukaryota"/>
</dbReference>
<dbReference type="InterPro" id="IPR032675">
    <property type="entry name" value="LRR_dom_sf"/>
</dbReference>
<dbReference type="KEGG" id="hro:HELRODRAFT_189800"/>
<dbReference type="EMBL" id="KB097700">
    <property type="protein sequence ID" value="ESN91763.1"/>
    <property type="molecule type" value="Genomic_DNA"/>
</dbReference>
<dbReference type="GO" id="GO:0005096">
    <property type="term" value="F:GTPase activator activity"/>
    <property type="evidence" value="ECO:0000318"/>
    <property type="project" value="GO_Central"/>
</dbReference>
<keyword evidence="2" id="KW-0433">Leucine-rich repeat</keyword>
<dbReference type="OMA" id="DYFLART"/>
<keyword evidence="3" id="KW-0677">Repeat</keyword>
<evidence type="ECO:0000256" key="3">
    <source>
        <dbReference type="ARBA" id="ARBA00022737"/>
    </source>
</evidence>
<dbReference type="SUPFAM" id="SSF69099">
    <property type="entry name" value="Ran-GTPase activating protein 1 (RanGAP1), C-terminal domain"/>
    <property type="match status" value="1"/>
</dbReference>
<dbReference type="GO" id="GO:0048471">
    <property type="term" value="C:perinuclear region of cytoplasm"/>
    <property type="evidence" value="ECO:0000318"/>
    <property type="project" value="GO_Central"/>
</dbReference>